<reference evidence="1 2" key="1">
    <citation type="submission" date="2020-04" db="EMBL/GenBank/DDBJ databases">
        <title>Perkinsus olseni comparative genomics.</title>
        <authorList>
            <person name="Bogema D.R."/>
        </authorList>
    </citation>
    <scope>NUCLEOTIDE SEQUENCE [LARGE SCALE GENOMIC DNA]</scope>
    <source>
        <strain evidence="1">00978-12</strain>
    </source>
</reference>
<comment type="caution">
    <text evidence="1">The sequence shown here is derived from an EMBL/GenBank/DDBJ whole genome shotgun (WGS) entry which is preliminary data.</text>
</comment>
<protein>
    <submittedName>
        <fullName evidence="1">Uncharacterized protein</fullName>
    </submittedName>
</protein>
<dbReference type="EMBL" id="JABANP010000612">
    <property type="protein sequence ID" value="KAF4680399.1"/>
    <property type="molecule type" value="Genomic_DNA"/>
</dbReference>
<dbReference type="AlphaFoldDB" id="A0A7J6N931"/>
<proteinExistence type="predicted"/>
<dbReference type="Proteomes" id="UP000541610">
    <property type="component" value="Unassembled WGS sequence"/>
</dbReference>
<evidence type="ECO:0000313" key="1">
    <source>
        <dbReference type="EMBL" id="KAF4680399.1"/>
    </source>
</evidence>
<evidence type="ECO:0000313" key="2">
    <source>
        <dbReference type="Proteomes" id="UP000541610"/>
    </source>
</evidence>
<accession>A0A7J6N931</accession>
<feature type="non-terminal residue" evidence="1">
    <location>
        <position position="101"/>
    </location>
</feature>
<gene>
    <name evidence="1" type="ORF">FOZ60_013555</name>
</gene>
<organism evidence="1 2">
    <name type="scientific">Perkinsus olseni</name>
    <name type="common">Perkinsus atlanticus</name>
    <dbReference type="NCBI Taxonomy" id="32597"/>
    <lineage>
        <taxon>Eukaryota</taxon>
        <taxon>Sar</taxon>
        <taxon>Alveolata</taxon>
        <taxon>Perkinsozoa</taxon>
        <taxon>Perkinsea</taxon>
        <taxon>Perkinsida</taxon>
        <taxon>Perkinsidae</taxon>
        <taxon>Perkinsus</taxon>
    </lineage>
</organism>
<name>A0A7J6N931_PEROL</name>
<sequence length="101" mass="11196">FAKQRLTSEFLDAEPVKDIVGRAVDPHPVERFVEVAGRISYTVDHTTNPDCLPDSGTAVIYSGGSVLPESRNPRDMVSGVDWVNADACWKSRRYLGLHESH</sequence>